<name>A0A9P0VXJ4_9ASCO</name>
<dbReference type="InterPro" id="IPR006083">
    <property type="entry name" value="PRK/URK"/>
</dbReference>
<dbReference type="OrthoDB" id="347435at2759"/>
<dbReference type="GO" id="GO:0016301">
    <property type="term" value="F:kinase activity"/>
    <property type="evidence" value="ECO:0007669"/>
    <property type="project" value="UniProtKB-KW"/>
</dbReference>
<evidence type="ECO:0000259" key="1">
    <source>
        <dbReference type="Pfam" id="PF00485"/>
    </source>
</evidence>
<dbReference type="Gene3D" id="3.40.50.300">
    <property type="entry name" value="P-loop containing nucleotide triphosphate hydrolases"/>
    <property type="match status" value="1"/>
</dbReference>
<keyword evidence="2" id="KW-0418">Kinase</keyword>
<dbReference type="EMBL" id="CAKXYY010000004">
    <property type="protein sequence ID" value="CAH2351589.1"/>
    <property type="molecule type" value="Genomic_DNA"/>
</dbReference>
<proteinExistence type="predicted"/>
<keyword evidence="2" id="KW-0808">Transferase</keyword>
<gene>
    <name evidence="2" type="ORF">CLIB1423_04S01464</name>
</gene>
<dbReference type="Pfam" id="PF00485">
    <property type="entry name" value="PRK"/>
    <property type="match status" value="1"/>
</dbReference>
<accession>A0A9P0VXJ4</accession>
<feature type="domain" description="Phosphoribulokinase/uridine kinase" evidence="1">
    <location>
        <begin position="29"/>
        <end position="157"/>
    </location>
</feature>
<dbReference type="AlphaFoldDB" id="A0A9P0VXJ4"/>
<comment type="caution">
    <text evidence="2">The sequence shown here is derived from an EMBL/GenBank/DDBJ whole genome shotgun (WGS) entry which is preliminary data.</text>
</comment>
<protein>
    <submittedName>
        <fullName evidence="2">Probable ATP-dependent kinase Tda10p</fullName>
    </submittedName>
</protein>
<keyword evidence="3" id="KW-1185">Reference proteome</keyword>
<dbReference type="PANTHER" id="PTHR10285">
    <property type="entry name" value="URIDINE KINASE"/>
    <property type="match status" value="1"/>
</dbReference>
<dbReference type="SUPFAM" id="SSF52540">
    <property type="entry name" value="P-loop containing nucleoside triphosphate hydrolases"/>
    <property type="match status" value="1"/>
</dbReference>
<dbReference type="InterPro" id="IPR027417">
    <property type="entry name" value="P-loop_NTPase"/>
</dbReference>
<evidence type="ECO:0000313" key="3">
    <source>
        <dbReference type="Proteomes" id="UP000837801"/>
    </source>
</evidence>
<dbReference type="Proteomes" id="UP000837801">
    <property type="component" value="Unassembled WGS sequence"/>
</dbReference>
<sequence>MTSLSKSVDYVSDIIQRDILKQKYAKPIVIGVSGPQGSGKTYLAEHLVSEIAQKFPDLNCVKFSMDDLYLTNSDQRHLTNEAVKDDNKLLQGRGLPGTHDIGVGLELFSKLISGEPVAIPIYDKSAFNGEGDRSTSSIPIAKKADLVIFEGWFNGYIPLDDDLVRIKWLSSLLDPHSCLKIHKLYQIEDINEKLKNYAVLWDYFDYFIYIETDYQNVGKWRLEQEHALIKMTGSGMSDVQVGQFIERYMPIYELFYEKLCAEGVCKKKGHNLKLRLSETRDVLESNIF</sequence>
<dbReference type="GO" id="GO:0005524">
    <property type="term" value="F:ATP binding"/>
    <property type="evidence" value="ECO:0007669"/>
    <property type="project" value="InterPro"/>
</dbReference>
<reference evidence="2" key="1">
    <citation type="submission" date="2022-03" db="EMBL/GenBank/DDBJ databases">
        <authorList>
            <person name="Legras J.-L."/>
            <person name="Devillers H."/>
            <person name="Grondin C."/>
        </authorList>
    </citation>
    <scope>NUCLEOTIDE SEQUENCE</scope>
    <source>
        <strain evidence="2">CLIB 1423</strain>
    </source>
</reference>
<evidence type="ECO:0000313" key="2">
    <source>
        <dbReference type="EMBL" id="CAH2351589.1"/>
    </source>
</evidence>
<organism evidence="2 3">
    <name type="scientific">[Candida] railenensis</name>
    <dbReference type="NCBI Taxonomy" id="45579"/>
    <lineage>
        <taxon>Eukaryota</taxon>
        <taxon>Fungi</taxon>
        <taxon>Dikarya</taxon>
        <taxon>Ascomycota</taxon>
        <taxon>Saccharomycotina</taxon>
        <taxon>Pichiomycetes</taxon>
        <taxon>Debaryomycetaceae</taxon>
        <taxon>Kurtzmaniella</taxon>
    </lineage>
</organism>